<evidence type="ECO:0000259" key="2">
    <source>
        <dbReference type="PROSITE" id="PS50943"/>
    </source>
</evidence>
<dbReference type="InterPro" id="IPR001387">
    <property type="entry name" value="Cro/C1-type_HTH"/>
</dbReference>
<gene>
    <name evidence="3" type="ORF">DSJ_17535</name>
</gene>
<evidence type="ECO:0000313" key="4">
    <source>
        <dbReference type="Proteomes" id="UP000192380"/>
    </source>
</evidence>
<feature type="domain" description="HTH cro/C1-type" evidence="2">
    <location>
        <begin position="24"/>
        <end position="70"/>
    </location>
</feature>
<dbReference type="Proteomes" id="UP000192380">
    <property type="component" value="Chromosome"/>
</dbReference>
<dbReference type="SMART" id="SM00530">
    <property type="entry name" value="HTH_XRE"/>
    <property type="match status" value="1"/>
</dbReference>
<organism evidence="3 4">
    <name type="scientific">Pantoea stewartii subsp. stewartii DC283</name>
    <dbReference type="NCBI Taxonomy" id="660596"/>
    <lineage>
        <taxon>Bacteria</taxon>
        <taxon>Pseudomonadati</taxon>
        <taxon>Pseudomonadota</taxon>
        <taxon>Gammaproteobacteria</taxon>
        <taxon>Enterobacterales</taxon>
        <taxon>Erwiniaceae</taxon>
        <taxon>Pantoea</taxon>
    </lineage>
</organism>
<accession>A0ABN4Z6R7</accession>
<dbReference type="RefSeq" id="WP_044242243.1">
    <property type="nucleotide sequence ID" value="NZ_AHIE01000020.1"/>
</dbReference>
<dbReference type="PANTHER" id="PTHR36924">
    <property type="entry name" value="ANTITOXIN HIGA-1"/>
    <property type="match status" value="1"/>
</dbReference>
<proteinExistence type="predicted"/>
<dbReference type="InterPro" id="IPR013430">
    <property type="entry name" value="Toxin_antidote_HigA"/>
</dbReference>
<dbReference type="EMBL" id="CP017581">
    <property type="protein sequence ID" value="ARF50953.1"/>
    <property type="molecule type" value="Genomic_DNA"/>
</dbReference>
<dbReference type="NCBIfam" id="TIGR02607">
    <property type="entry name" value="antidote_HigA"/>
    <property type="match status" value="1"/>
</dbReference>
<dbReference type="InterPro" id="IPR010982">
    <property type="entry name" value="Lambda_DNA-bd_dom_sf"/>
</dbReference>
<dbReference type="PROSITE" id="PS50943">
    <property type="entry name" value="HTH_CROC1"/>
    <property type="match status" value="1"/>
</dbReference>
<dbReference type="CDD" id="cd00093">
    <property type="entry name" value="HTH_XRE"/>
    <property type="match status" value="1"/>
</dbReference>
<sequence length="97" mass="10570">MKSRSNRMNNPAHPGLVLREYLDGISVTEAAKSLGVTRATLSRILNGNAGISADMALRLEEALGTSAEMWTGMQAQHDLWTASQIQRPAVRPIFSHP</sequence>
<keyword evidence="4" id="KW-1185">Reference proteome</keyword>
<dbReference type="Pfam" id="PF01381">
    <property type="entry name" value="HTH_3"/>
    <property type="match status" value="1"/>
</dbReference>
<dbReference type="PANTHER" id="PTHR36924:SF1">
    <property type="entry name" value="ANTITOXIN HIGA-1"/>
    <property type="match status" value="1"/>
</dbReference>
<dbReference type="SUPFAM" id="SSF47413">
    <property type="entry name" value="lambda repressor-like DNA-binding domains"/>
    <property type="match status" value="1"/>
</dbReference>
<dbReference type="Gene3D" id="1.10.260.40">
    <property type="entry name" value="lambda repressor-like DNA-binding domains"/>
    <property type="match status" value="1"/>
</dbReference>
<keyword evidence="1" id="KW-0238">DNA-binding</keyword>
<protein>
    <submittedName>
        <fullName evidence="3">Addiction module antidote protein, HigA family</fullName>
    </submittedName>
</protein>
<evidence type="ECO:0000256" key="1">
    <source>
        <dbReference type="ARBA" id="ARBA00023125"/>
    </source>
</evidence>
<reference evidence="3 4" key="1">
    <citation type="submission" date="2016-10" db="EMBL/GenBank/DDBJ databases">
        <title>Complete Genome Assembly of Pantoea stewartii subsp. stewartii DC283, a Corn Pathogen.</title>
        <authorList>
            <person name="Duong D.A."/>
            <person name="Stevens A.M."/>
            <person name="Jensen R.V."/>
        </authorList>
    </citation>
    <scope>NUCLEOTIDE SEQUENCE [LARGE SCALE GENOMIC DNA]</scope>
    <source>
        <strain evidence="3 4">DC283</strain>
    </source>
</reference>
<name>A0ABN4Z6R7_PANSE</name>
<evidence type="ECO:0000313" key="3">
    <source>
        <dbReference type="EMBL" id="ARF50953.1"/>
    </source>
</evidence>